<evidence type="ECO:0000259" key="1">
    <source>
        <dbReference type="Pfam" id="PF13358"/>
    </source>
</evidence>
<gene>
    <name evidence="2" type="ORF">L873DRAFT_1640738</name>
</gene>
<evidence type="ECO:0000313" key="2">
    <source>
        <dbReference type="EMBL" id="RPB00331.1"/>
    </source>
</evidence>
<dbReference type="Proteomes" id="UP000276215">
    <property type="component" value="Unassembled WGS sequence"/>
</dbReference>
<keyword evidence="3" id="KW-1185">Reference proteome</keyword>
<protein>
    <recommendedName>
        <fullName evidence="1">Tc1-like transposase DDE domain-containing protein</fullName>
    </recommendedName>
</protein>
<organism evidence="2 3">
    <name type="scientific">Choiromyces venosus 120613-1</name>
    <dbReference type="NCBI Taxonomy" id="1336337"/>
    <lineage>
        <taxon>Eukaryota</taxon>
        <taxon>Fungi</taxon>
        <taxon>Dikarya</taxon>
        <taxon>Ascomycota</taxon>
        <taxon>Pezizomycotina</taxon>
        <taxon>Pezizomycetes</taxon>
        <taxon>Pezizales</taxon>
        <taxon>Tuberaceae</taxon>
        <taxon>Choiromyces</taxon>
    </lineage>
</organism>
<dbReference type="Gene3D" id="3.30.420.10">
    <property type="entry name" value="Ribonuclease H-like superfamily/Ribonuclease H"/>
    <property type="match status" value="1"/>
</dbReference>
<evidence type="ECO:0000313" key="3">
    <source>
        <dbReference type="Proteomes" id="UP000276215"/>
    </source>
</evidence>
<dbReference type="AlphaFoldDB" id="A0A3N4JW06"/>
<name>A0A3N4JW06_9PEZI</name>
<dbReference type="OrthoDB" id="4737581at2759"/>
<dbReference type="EMBL" id="ML120381">
    <property type="protein sequence ID" value="RPB00331.1"/>
    <property type="molecule type" value="Genomic_DNA"/>
</dbReference>
<feature type="non-terminal residue" evidence="2">
    <location>
        <position position="1"/>
    </location>
</feature>
<dbReference type="Pfam" id="PF13358">
    <property type="entry name" value="DDE_3"/>
    <property type="match status" value="1"/>
</dbReference>
<dbReference type="InterPro" id="IPR036397">
    <property type="entry name" value="RNaseH_sf"/>
</dbReference>
<feature type="domain" description="Tc1-like transposase DDE" evidence="1">
    <location>
        <begin position="25"/>
        <end position="76"/>
    </location>
</feature>
<accession>A0A3N4JW06</accession>
<dbReference type="GO" id="GO:0003676">
    <property type="term" value="F:nucleic acid binding"/>
    <property type="evidence" value="ECO:0007669"/>
    <property type="project" value="InterPro"/>
</dbReference>
<reference evidence="2 3" key="1">
    <citation type="journal article" date="2018" name="Nat. Ecol. Evol.">
        <title>Pezizomycetes genomes reveal the molecular basis of ectomycorrhizal truffle lifestyle.</title>
        <authorList>
            <person name="Murat C."/>
            <person name="Payen T."/>
            <person name="Noel B."/>
            <person name="Kuo A."/>
            <person name="Morin E."/>
            <person name="Chen J."/>
            <person name="Kohler A."/>
            <person name="Krizsan K."/>
            <person name="Balestrini R."/>
            <person name="Da Silva C."/>
            <person name="Montanini B."/>
            <person name="Hainaut M."/>
            <person name="Levati E."/>
            <person name="Barry K.W."/>
            <person name="Belfiori B."/>
            <person name="Cichocki N."/>
            <person name="Clum A."/>
            <person name="Dockter R.B."/>
            <person name="Fauchery L."/>
            <person name="Guy J."/>
            <person name="Iotti M."/>
            <person name="Le Tacon F."/>
            <person name="Lindquist E.A."/>
            <person name="Lipzen A."/>
            <person name="Malagnac F."/>
            <person name="Mello A."/>
            <person name="Molinier V."/>
            <person name="Miyauchi S."/>
            <person name="Poulain J."/>
            <person name="Riccioni C."/>
            <person name="Rubini A."/>
            <person name="Sitrit Y."/>
            <person name="Splivallo R."/>
            <person name="Traeger S."/>
            <person name="Wang M."/>
            <person name="Zifcakova L."/>
            <person name="Wipf D."/>
            <person name="Zambonelli A."/>
            <person name="Paolocci F."/>
            <person name="Nowrousian M."/>
            <person name="Ottonello S."/>
            <person name="Baldrian P."/>
            <person name="Spatafora J.W."/>
            <person name="Henrissat B."/>
            <person name="Nagy L.G."/>
            <person name="Aury J.M."/>
            <person name="Wincker P."/>
            <person name="Grigoriev I.V."/>
            <person name="Bonfante P."/>
            <person name="Martin F.M."/>
        </authorList>
    </citation>
    <scope>NUCLEOTIDE SEQUENCE [LARGE SCALE GENOMIC DNA]</scope>
    <source>
        <strain evidence="2 3">120613-1</strain>
    </source>
</reference>
<feature type="non-terminal residue" evidence="2">
    <location>
        <position position="77"/>
    </location>
</feature>
<proteinExistence type="predicted"/>
<dbReference type="InterPro" id="IPR038717">
    <property type="entry name" value="Tc1-like_DDE_dom"/>
</dbReference>
<sequence>QYVNEIMLSHILPLYSRMSGIDRGVLTIEDGALYHTSAYTDTFRYMHGIESMDWPLHSPDLNLIENVWLLWKSRFRR</sequence>